<evidence type="ECO:0000313" key="8">
    <source>
        <dbReference type="EMBL" id="NIK73766.1"/>
    </source>
</evidence>
<dbReference type="GO" id="GO:0015920">
    <property type="term" value="P:lipopolysaccharide transport"/>
    <property type="evidence" value="ECO:0007669"/>
    <property type="project" value="TreeGrafter"/>
</dbReference>
<dbReference type="AlphaFoldDB" id="A0A846MQA9"/>
<feature type="transmembrane region" description="Helical" evidence="7">
    <location>
        <begin position="441"/>
        <end position="460"/>
    </location>
</feature>
<dbReference type="PANTHER" id="PTHR33529:SF6">
    <property type="entry name" value="YJGP_YJGQ FAMILY PERMEASE"/>
    <property type="match status" value="1"/>
</dbReference>
<dbReference type="Pfam" id="PF03739">
    <property type="entry name" value="LptF_LptG"/>
    <property type="match status" value="1"/>
</dbReference>
<reference evidence="8 9" key="1">
    <citation type="submission" date="2020-03" db="EMBL/GenBank/DDBJ databases">
        <title>Genomic Encyclopedia of Type Strains, Phase IV (KMG-IV): sequencing the most valuable type-strain genomes for metagenomic binning, comparative biology and taxonomic classification.</title>
        <authorList>
            <person name="Goeker M."/>
        </authorList>
    </citation>
    <scope>NUCLEOTIDE SEQUENCE [LARGE SCALE GENOMIC DNA]</scope>
    <source>
        <strain evidence="8 9">DSM 5718</strain>
    </source>
</reference>
<dbReference type="Proteomes" id="UP000537126">
    <property type="component" value="Unassembled WGS sequence"/>
</dbReference>
<evidence type="ECO:0000256" key="3">
    <source>
        <dbReference type="ARBA" id="ARBA00022692"/>
    </source>
</evidence>
<evidence type="ECO:0000256" key="5">
    <source>
        <dbReference type="ARBA" id="ARBA00023136"/>
    </source>
</evidence>
<protein>
    <submittedName>
        <fullName evidence="8">Lipopolysaccharide export system permease protein</fullName>
    </submittedName>
</protein>
<keyword evidence="4 7" id="KW-1133">Transmembrane helix</keyword>
<feature type="transmembrane region" description="Helical" evidence="7">
    <location>
        <begin position="384"/>
        <end position="404"/>
    </location>
</feature>
<feature type="coiled-coil region" evidence="6">
    <location>
        <begin position="260"/>
        <end position="287"/>
    </location>
</feature>
<dbReference type="EMBL" id="JAASRN010000002">
    <property type="protein sequence ID" value="NIK73766.1"/>
    <property type="molecule type" value="Genomic_DNA"/>
</dbReference>
<evidence type="ECO:0000256" key="7">
    <source>
        <dbReference type="SAM" id="Phobius"/>
    </source>
</evidence>
<keyword evidence="5 7" id="KW-0472">Membrane</keyword>
<evidence type="ECO:0000313" key="9">
    <source>
        <dbReference type="Proteomes" id="UP000537126"/>
    </source>
</evidence>
<dbReference type="InterPro" id="IPR005495">
    <property type="entry name" value="LptG/LptF_permease"/>
</dbReference>
<name>A0A846MQA9_9BACT</name>
<feature type="transmembrane region" description="Helical" evidence="7">
    <location>
        <begin position="411"/>
        <end position="429"/>
    </location>
</feature>
<evidence type="ECO:0000256" key="6">
    <source>
        <dbReference type="SAM" id="Coils"/>
    </source>
</evidence>
<dbReference type="RefSeq" id="WP_166919038.1">
    <property type="nucleotide sequence ID" value="NZ_JAASRN010000002.1"/>
</dbReference>
<sequence length="497" mass="57310">MMRVKIIDKLVLKSFLGPFFLTYAVVVFILLIHTMMGYVEELVGKDVGFMVFAKMLMYFSMSLTPMALPLAVLLSCLITFGNLGEHFELTAIKSAGISLVRVLRPIGVFAAIITAVALWFSDRVVPYANLKAYSTLYNIRVTKASIDLKEGAFYNGLPGYSIKVAKKERDGKLLRKVMIYNHTANKGNKEVIIADSAYMYTILDGKYLVMELFNGRSYSDYTEEVYSNTQFLRHEFEHTKMVFSLSAFEMSEIPDSLFMYHRMMKTINELEADADSLRQEVNHLKKNIPQNMSAYFTYHLEERRPKPMDSLWSVPVRESAFLLPEGFLDSLKQRPISDFQLSIILQRAVGQARGVKQFLDMQEKLIKDKEKEVREHLIEKHRKYTYSLACFIMFLIGAPLGAIIKKGGLGVPILVSIVFFILFYALSMTGEKWAKDGVVSVFWGMWTSDFILFAFGLFFLQKARNDSRMFDKDIYIHYFRRLGQRLRNKKQENMQEA</sequence>
<keyword evidence="3 7" id="KW-0812">Transmembrane</keyword>
<accession>A0A846MQA9</accession>
<feature type="transmembrane region" description="Helical" evidence="7">
    <location>
        <begin position="12"/>
        <end position="36"/>
    </location>
</feature>
<evidence type="ECO:0000256" key="1">
    <source>
        <dbReference type="ARBA" id="ARBA00004651"/>
    </source>
</evidence>
<comment type="subcellular location">
    <subcellularLocation>
        <location evidence="1">Cell membrane</location>
        <topology evidence="1">Multi-pass membrane protein</topology>
    </subcellularLocation>
</comment>
<evidence type="ECO:0000256" key="4">
    <source>
        <dbReference type="ARBA" id="ARBA00022989"/>
    </source>
</evidence>
<feature type="transmembrane region" description="Helical" evidence="7">
    <location>
        <begin position="56"/>
        <end position="81"/>
    </location>
</feature>
<dbReference type="PANTHER" id="PTHR33529">
    <property type="entry name" value="SLR0882 PROTEIN-RELATED"/>
    <property type="match status" value="1"/>
</dbReference>
<feature type="transmembrane region" description="Helical" evidence="7">
    <location>
        <begin position="102"/>
        <end position="120"/>
    </location>
</feature>
<dbReference type="GO" id="GO:0043190">
    <property type="term" value="C:ATP-binding cassette (ABC) transporter complex"/>
    <property type="evidence" value="ECO:0007669"/>
    <property type="project" value="TreeGrafter"/>
</dbReference>
<comment type="caution">
    <text evidence="8">The sequence shown here is derived from an EMBL/GenBank/DDBJ whole genome shotgun (WGS) entry which is preliminary data.</text>
</comment>
<keyword evidence="2" id="KW-1003">Cell membrane</keyword>
<keyword evidence="6" id="KW-0175">Coiled coil</keyword>
<proteinExistence type="predicted"/>
<gene>
    <name evidence="8" type="ORF">FHS56_001279</name>
</gene>
<organism evidence="8 9">
    <name type="scientific">Thermonema lapsum</name>
    <dbReference type="NCBI Taxonomy" id="28195"/>
    <lineage>
        <taxon>Bacteria</taxon>
        <taxon>Pseudomonadati</taxon>
        <taxon>Bacteroidota</taxon>
        <taxon>Cytophagia</taxon>
        <taxon>Cytophagales</taxon>
        <taxon>Thermonemataceae</taxon>
        <taxon>Thermonema</taxon>
    </lineage>
</organism>
<evidence type="ECO:0000256" key="2">
    <source>
        <dbReference type="ARBA" id="ARBA00022475"/>
    </source>
</evidence>
<keyword evidence="9" id="KW-1185">Reference proteome</keyword>